<dbReference type="EMBL" id="FRAE01000122">
    <property type="protein sequence ID" value="SHK64686.1"/>
    <property type="molecule type" value="Genomic_DNA"/>
</dbReference>
<accession>A0A1M6U693</accession>
<name>A0A1M6U693_9FIRM</name>
<dbReference type="Proteomes" id="UP000242497">
    <property type="component" value="Unassembled WGS sequence"/>
</dbReference>
<dbReference type="AlphaFoldDB" id="A0A1M6U693"/>
<gene>
    <name evidence="1" type="ORF">SAMN02744037_02740</name>
</gene>
<sequence>MRKHNLLLLFFCAKIKLPKLKWIKAKVHRYVEGRIINATVSKTSSGKYFVSICVEREVKPLEKVKD</sequence>
<evidence type="ECO:0000313" key="1">
    <source>
        <dbReference type="EMBL" id="SHK64686.1"/>
    </source>
</evidence>
<protein>
    <submittedName>
        <fullName evidence="1">Probable transposase</fullName>
    </submittedName>
</protein>
<organism evidence="1 2">
    <name type="scientific">Tepidibacter formicigenes DSM 15518</name>
    <dbReference type="NCBI Taxonomy" id="1123349"/>
    <lineage>
        <taxon>Bacteria</taxon>
        <taxon>Bacillati</taxon>
        <taxon>Bacillota</taxon>
        <taxon>Clostridia</taxon>
        <taxon>Peptostreptococcales</taxon>
        <taxon>Peptostreptococcaceae</taxon>
        <taxon>Tepidibacter</taxon>
    </lineage>
</organism>
<evidence type="ECO:0000313" key="2">
    <source>
        <dbReference type="Proteomes" id="UP000242497"/>
    </source>
</evidence>
<dbReference type="RefSeq" id="WP_072890979.1">
    <property type="nucleotide sequence ID" value="NZ_FRAE01000122.1"/>
</dbReference>
<keyword evidence="2" id="KW-1185">Reference proteome</keyword>
<reference evidence="2" key="1">
    <citation type="submission" date="2016-11" db="EMBL/GenBank/DDBJ databases">
        <authorList>
            <person name="Varghese N."/>
            <person name="Submissions S."/>
        </authorList>
    </citation>
    <scope>NUCLEOTIDE SEQUENCE [LARGE SCALE GENOMIC DNA]</scope>
    <source>
        <strain evidence="2">DSM 15518</strain>
    </source>
</reference>
<proteinExistence type="predicted"/>